<evidence type="ECO:0000313" key="10">
    <source>
        <dbReference type="Proteomes" id="UP000618460"/>
    </source>
</evidence>
<comment type="function">
    <text evidence="8">This protein is part of the stalk that links CF(0) to CF(1). It either transmits conformational changes from CF(0) to CF(1) or is implicated in proton conduction.</text>
</comment>
<dbReference type="RefSeq" id="WP_117154895.1">
    <property type="nucleotide sequence ID" value="NZ_BMLG01000008.1"/>
</dbReference>
<dbReference type="PANTHER" id="PTHR11910">
    <property type="entry name" value="ATP SYNTHASE DELTA CHAIN"/>
    <property type="match status" value="1"/>
</dbReference>
<reference evidence="9" key="1">
    <citation type="journal article" date="2014" name="Int. J. Syst. Evol. Microbiol.">
        <title>Complete genome sequence of Corynebacterium casei LMG S-19264T (=DSM 44701T), isolated from a smear-ripened cheese.</title>
        <authorList>
            <consortium name="US DOE Joint Genome Institute (JGI-PGF)"/>
            <person name="Walter F."/>
            <person name="Albersmeier A."/>
            <person name="Kalinowski J."/>
            <person name="Ruckert C."/>
        </authorList>
    </citation>
    <scope>NUCLEOTIDE SEQUENCE</scope>
    <source>
        <strain evidence="9">CGMCC 1.6333</strain>
    </source>
</reference>
<dbReference type="NCBIfam" id="TIGR01145">
    <property type="entry name" value="ATP_synt_delta"/>
    <property type="match status" value="1"/>
</dbReference>
<sequence length="180" mass="20052">MSKALIAKRYAEALFQLAQKKEIVDSIESELLIVKEVFQQNPDFNTFLENPSLDGLKKKQLIDQAFKDFSQEVHNTLKLLIDRHNEEVVPAIVDGFVALANELKGIGVATVYSVRKLSEDEKQQLATVFAKKLSLNSLKIDNVVDPSVIGGIKLKVGNTVYDGSVKGKLERIERNIVSVN</sequence>
<dbReference type="GO" id="GO:0046933">
    <property type="term" value="F:proton-transporting ATP synthase activity, rotational mechanism"/>
    <property type="evidence" value="ECO:0007669"/>
    <property type="project" value="UniProtKB-UniRule"/>
</dbReference>
<evidence type="ECO:0000313" key="9">
    <source>
        <dbReference type="EMBL" id="GGM32592.1"/>
    </source>
</evidence>
<dbReference type="InterPro" id="IPR020781">
    <property type="entry name" value="ATPase_OSCP/d_CS"/>
</dbReference>
<proteinExistence type="inferred from homology"/>
<dbReference type="InterPro" id="IPR000711">
    <property type="entry name" value="ATPase_OSCP/dsu"/>
</dbReference>
<dbReference type="Gene3D" id="1.10.520.20">
    <property type="entry name" value="N-terminal domain of the delta subunit of the F1F0-ATP synthase"/>
    <property type="match status" value="1"/>
</dbReference>
<comment type="caution">
    <text evidence="9">The sequence shown here is derived from an EMBL/GenBank/DDBJ whole genome shotgun (WGS) entry which is preliminary data.</text>
</comment>
<name>A0A917WV22_9BACI</name>
<dbReference type="InterPro" id="IPR026015">
    <property type="entry name" value="ATP_synth_OSCP/delta_N_sf"/>
</dbReference>
<gene>
    <name evidence="8 9" type="primary">atpH</name>
    <name evidence="9" type="ORF">GCM10011351_18290</name>
</gene>
<evidence type="ECO:0000256" key="7">
    <source>
        <dbReference type="ARBA" id="ARBA00023310"/>
    </source>
</evidence>
<dbReference type="HAMAP" id="MF_01416">
    <property type="entry name" value="ATP_synth_delta_bact"/>
    <property type="match status" value="1"/>
</dbReference>
<dbReference type="PRINTS" id="PR00125">
    <property type="entry name" value="ATPASEDELTA"/>
</dbReference>
<keyword evidence="10" id="KW-1185">Reference proteome</keyword>
<dbReference type="Proteomes" id="UP000618460">
    <property type="component" value="Unassembled WGS sequence"/>
</dbReference>
<dbReference type="EMBL" id="BMLG01000008">
    <property type="protein sequence ID" value="GGM32592.1"/>
    <property type="molecule type" value="Genomic_DNA"/>
</dbReference>
<evidence type="ECO:0000256" key="5">
    <source>
        <dbReference type="ARBA" id="ARBA00023136"/>
    </source>
</evidence>
<keyword evidence="3 8" id="KW-0375">Hydrogen ion transport</keyword>
<dbReference type="Pfam" id="PF00213">
    <property type="entry name" value="OSCP"/>
    <property type="match status" value="1"/>
</dbReference>
<keyword evidence="8" id="KW-1003">Cell membrane</keyword>
<dbReference type="NCBIfam" id="NF004403">
    <property type="entry name" value="PRK05758.2-4"/>
    <property type="match status" value="1"/>
</dbReference>
<reference evidence="9" key="2">
    <citation type="submission" date="2020-09" db="EMBL/GenBank/DDBJ databases">
        <authorList>
            <person name="Sun Q."/>
            <person name="Zhou Y."/>
        </authorList>
    </citation>
    <scope>NUCLEOTIDE SEQUENCE</scope>
    <source>
        <strain evidence="9">CGMCC 1.6333</strain>
    </source>
</reference>
<keyword evidence="2 8" id="KW-0813">Transport</keyword>
<dbReference type="GO" id="GO:0045259">
    <property type="term" value="C:proton-transporting ATP synthase complex"/>
    <property type="evidence" value="ECO:0007669"/>
    <property type="project" value="UniProtKB-KW"/>
</dbReference>
<keyword evidence="4 8" id="KW-0406">Ion transport</keyword>
<evidence type="ECO:0000256" key="3">
    <source>
        <dbReference type="ARBA" id="ARBA00022781"/>
    </source>
</evidence>
<evidence type="ECO:0000256" key="2">
    <source>
        <dbReference type="ARBA" id="ARBA00022448"/>
    </source>
</evidence>
<evidence type="ECO:0000256" key="6">
    <source>
        <dbReference type="ARBA" id="ARBA00023196"/>
    </source>
</evidence>
<dbReference type="GO" id="GO:0005886">
    <property type="term" value="C:plasma membrane"/>
    <property type="evidence" value="ECO:0007669"/>
    <property type="project" value="UniProtKB-SubCell"/>
</dbReference>
<protein>
    <recommendedName>
        <fullName evidence="8">ATP synthase subunit delta</fullName>
    </recommendedName>
    <alternativeName>
        <fullName evidence="8">ATP synthase F(1) sector subunit delta</fullName>
    </alternativeName>
    <alternativeName>
        <fullName evidence="8">F-type ATPase subunit delta</fullName>
        <shortName evidence="8">F-ATPase subunit delta</shortName>
    </alternativeName>
</protein>
<dbReference type="AlphaFoldDB" id="A0A917WV22"/>
<accession>A0A917WV22</accession>
<evidence type="ECO:0000256" key="4">
    <source>
        <dbReference type="ARBA" id="ARBA00023065"/>
    </source>
</evidence>
<evidence type="ECO:0000256" key="1">
    <source>
        <dbReference type="ARBA" id="ARBA00004370"/>
    </source>
</evidence>
<comment type="subcellular location">
    <subcellularLocation>
        <location evidence="8">Cell membrane</location>
        <topology evidence="8">Peripheral membrane protein</topology>
    </subcellularLocation>
    <subcellularLocation>
        <location evidence="1">Membrane</location>
    </subcellularLocation>
</comment>
<evidence type="ECO:0000256" key="8">
    <source>
        <dbReference type="HAMAP-Rule" id="MF_01416"/>
    </source>
</evidence>
<comment type="similarity">
    <text evidence="8">Belongs to the ATPase delta chain family.</text>
</comment>
<organism evidence="9 10">
    <name type="scientific">Paraliobacillus quinghaiensis</name>
    <dbReference type="NCBI Taxonomy" id="470815"/>
    <lineage>
        <taxon>Bacteria</taxon>
        <taxon>Bacillati</taxon>
        <taxon>Bacillota</taxon>
        <taxon>Bacilli</taxon>
        <taxon>Bacillales</taxon>
        <taxon>Bacillaceae</taxon>
        <taxon>Paraliobacillus</taxon>
    </lineage>
</organism>
<comment type="function">
    <text evidence="8">F(1)F(0) ATP synthase produces ATP from ADP in the presence of a proton or sodium gradient. F-type ATPases consist of two structural domains, F(1) containing the extramembraneous catalytic core and F(0) containing the membrane proton channel, linked together by a central stalk and a peripheral stalk. During catalysis, ATP synthesis in the catalytic domain of F(1) is coupled via a rotary mechanism of the central stalk subunits to proton translocation.</text>
</comment>
<keyword evidence="7 8" id="KW-0066">ATP synthesis</keyword>
<dbReference type="PROSITE" id="PS00389">
    <property type="entry name" value="ATPASE_DELTA"/>
    <property type="match status" value="1"/>
</dbReference>
<keyword evidence="6 8" id="KW-0139">CF(1)</keyword>
<keyword evidence="5 8" id="KW-0472">Membrane</keyword>
<dbReference type="OrthoDB" id="9802471at2"/>
<dbReference type="SUPFAM" id="SSF47928">
    <property type="entry name" value="N-terminal domain of the delta subunit of the F1F0-ATP synthase"/>
    <property type="match status" value="1"/>
</dbReference>